<reference evidence="1 2" key="1">
    <citation type="journal article" date="2019" name="Genome Biol. Evol.">
        <title>Insights into the evolution of the New World diploid cottons (Gossypium, subgenus Houzingenia) based on genome sequencing.</title>
        <authorList>
            <person name="Grover C.E."/>
            <person name="Arick M.A. 2nd"/>
            <person name="Thrash A."/>
            <person name="Conover J.L."/>
            <person name="Sanders W.S."/>
            <person name="Peterson D.G."/>
            <person name="Frelichowski J.E."/>
            <person name="Scheffler J.A."/>
            <person name="Scheffler B.E."/>
            <person name="Wendel J.F."/>
        </authorList>
    </citation>
    <scope>NUCLEOTIDE SEQUENCE [LARGE SCALE GENOMIC DNA]</scope>
    <source>
        <strain evidence="1">4</strain>
        <tissue evidence="1">Leaf</tissue>
    </source>
</reference>
<gene>
    <name evidence="1" type="ORF">Golax_018122</name>
</gene>
<dbReference type="EMBL" id="JABEZV010000002">
    <property type="protein sequence ID" value="MBA0705975.1"/>
    <property type="molecule type" value="Genomic_DNA"/>
</dbReference>
<sequence>MEQYFRAMSIEDDAIKNEARAKLRWLKQ</sequence>
<comment type="caution">
    <text evidence="1">The sequence shown here is derived from an EMBL/GenBank/DDBJ whole genome shotgun (WGS) entry which is preliminary data.</text>
</comment>
<evidence type="ECO:0000313" key="2">
    <source>
        <dbReference type="Proteomes" id="UP000593574"/>
    </source>
</evidence>
<keyword evidence="2" id="KW-1185">Reference proteome</keyword>
<name>A0A7J8Z2K1_9ROSI</name>
<dbReference type="AlphaFoldDB" id="A0A7J8Z2K1"/>
<evidence type="ECO:0000313" key="1">
    <source>
        <dbReference type="EMBL" id="MBA0705975.1"/>
    </source>
</evidence>
<accession>A0A7J8Z2K1</accession>
<protein>
    <submittedName>
        <fullName evidence="1">Uncharacterized protein</fullName>
    </submittedName>
</protein>
<organism evidence="1 2">
    <name type="scientific">Gossypium laxum</name>
    <dbReference type="NCBI Taxonomy" id="34288"/>
    <lineage>
        <taxon>Eukaryota</taxon>
        <taxon>Viridiplantae</taxon>
        <taxon>Streptophyta</taxon>
        <taxon>Embryophyta</taxon>
        <taxon>Tracheophyta</taxon>
        <taxon>Spermatophyta</taxon>
        <taxon>Magnoliopsida</taxon>
        <taxon>eudicotyledons</taxon>
        <taxon>Gunneridae</taxon>
        <taxon>Pentapetalae</taxon>
        <taxon>rosids</taxon>
        <taxon>malvids</taxon>
        <taxon>Malvales</taxon>
        <taxon>Malvaceae</taxon>
        <taxon>Malvoideae</taxon>
        <taxon>Gossypium</taxon>
    </lineage>
</organism>
<dbReference type="Proteomes" id="UP000593574">
    <property type="component" value="Unassembled WGS sequence"/>
</dbReference>
<proteinExistence type="predicted"/>